<name>A0A3N4H8N8_ASCIM</name>
<dbReference type="AlphaFoldDB" id="A0A3N4H8N8"/>
<organism evidence="1 2">
    <name type="scientific">Ascobolus immersus RN42</name>
    <dbReference type="NCBI Taxonomy" id="1160509"/>
    <lineage>
        <taxon>Eukaryota</taxon>
        <taxon>Fungi</taxon>
        <taxon>Dikarya</taxon>
        <taxon>Ascomycota</taxon>
        <taxon>Pezizomycotina</taxon>
        <taxon>Pezizomycetes</taxon>
        <taxon>Pezizales</taxon>
        <taxon>Ascobolaceae</taxon>
        <taxon>Ascobolus</taxon>
    </lineage>
</organism>
<evidence type="ECO:0000313" key="2">
    <source>
        <dbReference type="Proteomes" id="UP000275078"/>
    </source>
</evidence>
<dbReference type="EMBL" id="ML119977">
    <property type="protein sequence ID" value="RPA71085.1"/>
    <property type="molecule type" value="Genomic_DNA"/>
</dbReference>
<reference evidence="1 2" key="1">
    <citation type="journal article" date="2018" name="Nat. Ecol. Evol.">
        <title>Pezizomycetes genomes reveal the molecular basis of ectomycorrhizal truffle lifestyle.</title>
        <authorList>
            <person name="Murat C."/>
            <person name="Payen T."/>
            <person name="Noel B."/>
            <person name="Kuo A."/>
            <person name="Morin E."/>
            <person name="Chen J."/>
            <person name="Kohler A."/>
            <person name="Krizsan K."/>
            <person name="Balestrini R."/>
            <person name="Da Silva C."/>
            <person name="Montanini B."/>
            <person name="Hainaut M."/>
            <person name="Levati E."/>
            <person name="Barry K.W."/>
            <person name="Belfiori B."/>
            <person name="Cichocki N."/>
            <person name="Clum A."/>
            <person name="Dockter R.B."/>
            <person name="Fauchery L."/>
            <person name="Guy J."/>
            <person name="Iotti M."/>
            <person name="Le Tacon F."/>
            <person name="Lindquist E.A."/>
            <person name="Lipzen A."/>
            <person name="Malagnac F."/>
            <person name="Mello A."/>
            <person name="Molinier V."/>
            <person name="Miyauchi S."/>
            <person name="Poulain J."/>
            <person name="Riccioni C."/>
            <person name="Rubini A."/>
            <person name="Sitrit Y."/>
            <person name="Splivallo R."/>
            <person name="Traeger S."/>
            <person name="Wang M."/>
            <person name="Zifcakova L."/>
            <person name="Wipf D."/>
            <person name="Zambonelli A."/>
            <person name="Paolocci F."/>
            <person name="Nowrousian M."/>
            <person name="Ottonello S."/>
            <person name="Baldrian P."/>
            <person name="Spatafora J.W."/>
            <person name="Henrissat B."/>
            <person name="Nagy L.G."/>
            <person name="Aury J.M."/>
            <person name="Wincker P."/>
            <person name="Grigoriev I.V."/>
            <person name="Bonfante P."/>
            <person name="Martin F.M."/>
        </authorList>
    </citation>
    <scope>NUCLEOTIDE SEQUENCE [LARGE SCALE GENOMIC DNA]</scope>
    <source>
        <strain evidence="1 2">RN42</strain>
    </source>
</reference>
<gene>
    <name evidence="1" type="ORF">BJ508DRAFT_336414</name>
</gene>
<proteinExistence type="predicted"/>
<dbReference type="Proteomes" id="UP000275078">
    <property type="component" value="Unassembled WGS sequence"/>
</dbReference>
<evidence type="ECO:0000313" key="1">
    <source>
        <dbReference type="EMBL" id="RPA71085.1"/>
    </source>
</evidence>
<accession>A0A3N4H8N8</accession>
<sequence length="378" mass="42881">MDSSSSPTQESSFPAPPTLARFTSITVPAPPIDLIPPCLITPNVARIAIHPDHSPPPSTRRPDIPLNTITTLNLPLITTEALLSQAKRGDVWPYVHQDIDFRLEHPRHNRDKAEAFCTSIDSLVAYIEYAQHLNSILSSSPELIEAGTVLCHHQKRQYDSKVQKLSLCVEEKDRRFGASKDGKRGLQLLEVVLGASTDVKRELQLLEVVLALVETWVQVLKEDGIMAGEWNPLNRITHPRFGWLLAARKEYEWKPVGKLQAATVLVFCDMVLVKQLKVWLVGFREQYTVWDVKRYGEQDPRVEEAGGAKTCWEKLREVEREAEEMFGKWERSLGYLLGPLTDNDIEKRIGGSLGNTRAQLTVEARIRDCWYWSALKDL</sequence>
<keyword evidence="2" id="KW-1185">Reference proteome</keyword>
<protein>
    <submittedName>
        <fullName evidence="1">Uncharacterized protein</fullName>
    </submittedName>
</protein>